<dbReference type="GO" id="GO:0005930">
    <property type="term" value="C:axoneme"/>
    <property type="evidence" value="ECO:0007669"/>
    <property type="project" value="TreeGrafter"/>
</dbReference>
<organism evidence="2 3">
    <name type="scientific">Diploptera punctata</name>
    <name type="common">Pacific beetle cockroach</name>
    <dbReference type="NCBI Taxonomy" id="6984"/>
    <lineage>
        <taxon>Eukaryota</taxon>
        <taxon>Metazoa</taxon>
        <taxon>Ecdysozoa</taxon>
        <taxon>Arthropoda</taxon>
        <taxon>Hexapoda</taxon>
        <taxon>Insecta</taxon>
        <taxon>Pterygota</taxon>
        <taxon>Neoptera</taxon>
        <taxon>Polyneoptera</taxon>
        <taxon>Dictyoptera</taxon>
        <taxon>Blattodea</taxon>
        <taxon>Blaberoidea</taxon>
        <taxon>Blaberidae</taxon>
        <taxon>Diplopterinae</taxon>
        <taxon>Diploptera</taxon>
    </lineage>
</organism>
<dbReference type="GO" id="GO:0005813">
    <property type="term" value="C:centrosome"/>
    <property type="evidence" value="ECO:0007669"/>
    <property type="project" value="TreeGrafter"/>
</dbReference>
<dbReference type="GO" id="GO:0034464">
    <property type="term" value="C:BBSome"/>
    <property type="evidence" value="ECO:0007669"/>
    <property type="project" value="InterPro"/>
</dbReference>
<dbReference type="PANTHER" id="PTHR20870">
    <property type="entry name" value="BARDET-BIEDL SYNDROME 1 PROTEIN"/>
    <property type="match status" value="1"/>
</dbReference>
<dbReference type="PANTHER" id="PTHR20870:SF0">
    <property type="entry name" value="BARDET-BIEDL SYNDROME 1 PROTEIN"/>
    <property type="match status" value="1"/>
</dbReference>
<dbReference type="EMBL" id="JASPKZ010006913">
    <property type="protein sequence ID" value="KAJ9586580.1"/>
    <property type="molecule type" value="Genomic_DNA"/>
</dbReference>
<feature type="non-terminal residue" evidence="2">
    <location>
        <position position="121"/>
    </location>
</feature>
<dbReference type="Proteomes" id="UP001233999">
    <property type="component" value="Unassembled WGS sequence"/>
</dbReference>
<feature type="non-terminal residue" evidence="2">
    <location>
        <position position="1"/>
    </location>
</feature>
<name>A0AAD7ZTF1_DIPPU</name>
<dbReference type="GO" id="GO:0061512">
    <property type="term" value="P:protein localization to cilium"/>
    <property type="evidence" value="ECO:0007669"/>
    <property type="project" value="TreeGrafter"/>
</dbReference>
<feature type="domain" description="Bardet-Biedl syndrome 1 N-terminal" evidence="1">
    <location>
        <begin position="20"/>
        <end position="119"/>
    </location>
</feature>
<sequence>VKNGVRVQQNKPKYYYYITDVSKSDINSDGDYKLIIADLGTGSTNIKLKVYKGTSLMTETTLIDVPTGVVSFHMDTSEPRVPAVAVASGPNVYVYKNMRPYFKFALPTIEVNPLEHDLWLE</sequence>
<gene>
    <name evidence="2" type="ORF">L9F63_028377</name>
</gene>
<proteinExistence type="predicted"/>
<evidence type="ECO:0000313" key="2">
    <source>
        <dbReference type="EMBL" id="KAJ9586580.1"/>
    </source>
</evidence>
<evidence type="ECO:0000313" key="3">
    <source>
        <dbReference type="Proteomes" id="UP001233999"/>
    </source>
</evidence>
<dbReference type="GO" id="GO:0005119">
    <property type="term" value="F:smoothened binding"/>
    <property type="evidence" value="ECO:0007669"/>
    <property type="project" value="TreeGrafter"/>
</dbReference>
<dbReference type="InterPro" id="IPR032728">
    <property type="entry name" value="BBS1_N"/>
</dbReference>
<dbReference type="InterPro" id="IPR028784">
    <property type="entry name" value="BBS1"/>
</dbReference>
<comment type="caution">
    <text evidence="2">The sequence shown here is derived from an EMBL/GenBank/DDBJ whole genome shotgun (WGS) entry which is preliminary data.</text>
</comment>
<dbReference type="Pfam" id="PF14779">
    <property type="entry name" value="BBS1"/>
    <property type="match status" value="1"/>
</dbReference>
<dbReference type="GO" id="GO:1905515">
    <property type="term" value="P:non-motile cilium assembly"/>
    <property type="evidence" value="ECO:0007669"/>
    <property type="project" value="InterPro"/>
</dbReference>
<protein>
    <recommendedName>
        <fullName evidence="1">Bardet-Biedl syndrome 1 N-terminal domain-containing protein</fullName>
    </recommendedName>
</protein>
<keyword evidence="3" id="KW-1185">Reference proteome</keyword>
<accession>A0AAD7ZTF1</accession>
<evidence type="ECO:0000259" key="1">
    <source>
        <dbReference type="Pfam" id="PF14779"/>
    </source>
</evidence>
<reference evidence="2" key="1">
    <citation type="journal article" date="2023" name="IScience">
        <title>Live-bearing cockroach genome reveals convergent evolutionary mechanisms linked to viviparity in insects and beyond.</title>
        <authorList>
            <person name="Fouks B."/>
            <person name="Harrison M.C."/>
            <person name="Mikhailova A.A."/>
            <person name="Marchal E."/>
            <person name="English S."/>
            <person name="Carruthers M."/>
            <person name="Jennings E.C."/>
            <person name="Chiamaka E.L."/>
            <person name="Frigard R.A."/>
            <person name="Pippel M."/>
            <person name="Attardo G.M."/>
            <person name="Benoit J.B."/>
            <person name="Bornberg-Bauer E."/>
            <person name="Tobe S.S."/>
        </authorList>
    </citation>
    <scope>NUCLEOTIDE SEQUENCE</scope>
    <source>
        <strain evidence="2">Stay&amp;Tobe</strain>
    </source>
</reference>
<dbReference type="GO" id="GO:0005113">
    <property type="term" value="F:patched binding"/>
    <property type="evidence" value="ECO:0007669"/>
    <property type="project" value="TreeGrafter"/>
</dbReference>
<dbReference type="AlphaFoldDB" id="A0AAD7ZTF1"/>
<reference evidence="2" key="2">
    <citation type="submission" date="2023-05" db="EMBL/GenBank/DDBJ databases">
        <authorList>
            <person name="Fouks B."/>
        </authorList>
    </citation>
    <scope>NUCLEOTIDE SEQUENCE</scope>
    <source>
        <strain evidence="2">Stay&amp;Tobe</strain>
        <tissue evidence="2">Testes</tissue>
    </source>
</reference>